<evidence type="ECO:0000256" key="1">
    <source>
        <dbReference type="ARBA" id="ARBA00004651"/>
    </source>
</evidence>
<dbReference type="AlphaFoldDB" id="A0A7G6E649"/>
<dbReference type="Proteomes" id="UP000515847">
    <property type="component" value="Chromosome"/>
</dbReference>
<proteinExistence type="inferred from homology"/>
<keyword evidence="4 6" id="KW-1133">Transmembrane helix</keyword>
<dbReference type="Pfam" id="PF10035">
    <property type="entry name" value="DUF2179"/>
    <property type="match status" value="1"/>
</dbReference>
<dbReference type="HAMAP" id="MF_01515">
    <property type="entry name" value="UPF0316"/>
    <property type="match status" value="1"/>
</dbReference>
<accession>A0A7G6E649</accession>
<evidence type="ECO:0000256" key="5">
    <source>
        <dbReference type="ARBA" id="ARBA00023136"/>
    </source>
</evidence>
<feature type="transmembrane region" description="Helical" evidence="6">
    <location>
        <begin position="6"/>
        <end position="23"/>
    </location>
</feature>
<dbReference type="PANTHER" id="PTHR40060">
    <property type="entry name" value="UPF0316 PROTEIN YEBE"/>
    <property type="match status" value="1"/>
</dbReference>
<dbReference type="InterPro" id="IPR015867">
    <property type="entry name" value="N-reg_PII/ATP_PRibTrfase_C"/>
</dbReference>
<dbReference type="Pfam" id="PF18955">
    <property type="entry name" value="DUF5698"/>
    <property type="match status" value="1"/>
</dbReference>
<keyword evidence="3 6" id="KW-0812">Transmembrane</keyword>
<evidence type="ECO:0000259" key="7">
    <source>
        <dbReference type="Pfam" id="PF10035"/>
    </source>
</evidence>
<name>A0A7G6E649_THEFR</name>
<dbReference type="GO" id="GO:0005886">
    <property type="term" value="C:plasma membrane"/>
    <property type="evidence" value="ECO:0007669"/>
    <property type="project" value="UniProtKB-SubCell"/>
</dbReference>
<dbReference type="Gene3D" id="3.30.70.120">
    <property type="match status" value="1"/>
</dbReference>
<evidence type="ECO:0000256" key="4">
    <source>
        <dbReference type="ARBA" id="ARBA00022989"/>
    </source>
</evidence>
<dbReference type="InterPro" id="IPR044035">
    <property type="entry name" value="DUF5698"/>
</dbReference>
<keyword evidence="5 6" id="KW-0472">Membrane</keyword>
<evidence type="ECO:0000313" key="10">
    <source>
        <dbReference type="Proteomes" id="UP000515847"/>
    </source>
</evidence>
<keyword evidence="10" id="KW-1185">Reference proteome</keyword>
<reference evidence="9 10" key="1">
    <citation type="journal article" date="2019" name="Front. Microbiol.">
        <title>Thermoanaerosceptrum fracticalcis gen. nov. sp. nov., a Novel Fumarate-Fermenting Microorganism From a Deep Fractured Carbonate Aquifer of the US Great Basin.</title>
        <authorList>
            <person name="Hamilton-Brehm S.D."/>
            <person name="Stewart L.E."/>
            <person name="Zavarin M."/>
            <person name="Caldwell M."/>
            <person name="Lawson P.A."/>
            <person name="Onstott T.C."/>
            <person name="Grzymski J."/>
            <person name="Neveux I."/>
            <person name="Lollar B.S."/>
            <person name="Russell C.E."/>
            <person name="Moser D.P."/>
        </authorList>
    </citation>
    <scope>NUCLEOTIDE SEQUENCE [LARGE SCALE GENOMIC DNA]</scope>
    <source>
        <strain evidence="9 10">DRI-13</strain>
    </source>
</reference>
<dbReference type="CDD" id="cd16381">
    <property type="entry name" value="YitT_C_like_1"/>
    <property type="match status" value="1"/>
</dbReference>
<dbReference type="InterPro" id="IPR019264">
    <property type="entry name" value="DUF2179"/>
</dbReference>
<gene>
    <name evidence="9" type="ORF">BR63_15460</name>
</gene>
<dbReference type="RefSeq" id="WP_051965983.1">
    <property type="nucleotide sequence ID" value="NZ_CP045798.1"/>
</dbReference>
<comment type="similarity">
    <text evidence="6">Belongs to the UPF0316 family.</text>
</comment>
<evidence type="ECO:0000256" key="6">
    <source>
        <dbReference type="HAMAP-Rule" id="MF_01515"/>
    </source>
</evidence>
<dbReference type="InterPro" id="IPR022930">
    <property type="entry name" value="UPF0316"/>
</dbReference>
<organism evidence="9 10">
    <name type="scientific">Thermanaerosceptrum fracticalcis</name>
    <dbReference type="NCBI Taxonomy" id="1712410"/>
    <lineage>
        <taxon>Bacteria</taxon>
        <taxon>Bacillati</taxon>
        <taxon>Bacillota</taxon>
        <taxon>Clostridia</taxon>
        <taxon>Eubacteriales</taxon>
        <taxon>Peptococcaceae</taxon>
        <taxon>Thermanaerosceptrum</taxon>
    </lineage>
</organism>
<evidence type="ECO:0000256" key="2">
    <source>
        <dbReference type="ARBA" id="ARBA00022475"/>
    </source>
</evidence>
<feature type="domain" description="DUF2179" evidence="7">
    <location>
        <begin position="113"/>
        <end position="165"/>
    </location>
</feature>
<protein>
    <recommendedName>
        <fullName evidence="6">UPF0316 protein BR63_15460</fullName>
    </recommendedName>
</protein>
<sequence>MLSVLGGYLFIFCARICDVSLATMRMLMVVRGQRLYAAFIGFFEVIIYIVALNKIFSNLNNPINLIVYAAGFATGNFVGSLIEEKLAVGTLTVQVITMKAPLELTEILREQGFGVTVIEGQGREGTRYILQIILQRKCINILRKKIDEWDPDAFWTIFDARYTKGGIFTRYPASVFHRKGK</sequence>
<keyword evidence="2 6" id="KW-1003">Cell membrane</keyword>
<evidence type="ECO:0000256" key="3">
    <source>
        <dbReference type="ARBA" id="ARBA00022692"/>
    </source>
</evidence>
<evidence type="ECO:0000259" key="8">
    <source>
        <dbReference type="Pfam" id="PF18955"/>
    </source>
</evidence>
<comment type="subcellular location">
    <subcellularLocation>
        <location evidence="1 6">Cell membrane</location>
        <topology evidence="1 6">Multi-pass membrane protein</topology>
    </subcellularLocation>
</comment>
<dbReference type="PANTHER" id="PTHR40060:SF1">
    <property type="entry name" value="UPF0316 PROTEIN YEBE"/>
    <property type="match status" value="1"/>
</dbReference>
<dbReference type="NCBIfam" id="NF003194">
    <property type="entry name" value="PRK04164.1-5"/>
    <property type="match status" value="1"/>
</dbReference>
<dbReference type="EMBL" id="CP045798">
    <property type="protein sequence ID" value="QNB47553.1"/>
    <property type="molecule type" value="Genomic_DNA"/>
</dbReference>
<dbReference type="KEGG" id="tfr:BR63_15460"/>
<evidence type="ECO:0000313" key="9">
    <source>
        <dbReference type="EMBL" id="QNB47553.1"/>
    </source>
</evidence>
<feature type="transmembrane region" description="Helical" evidence="6">
    <location>
        <begin position="62"/>
        <end position="82"/>
    </location>
</feature>
<dbReference type="NCBIfam" id="NF003191">
    <property type="entry name" value="PRK04164.1-2"/>
    <property type="match status" value="1"/>
</dbReference>
<feature type="transmembrane region" description="Helical" evidence="6">
    <location>
        <begin position="35"/>
        <end position="56"/>
    </location>
</feature>
<dbReference type="OrthoDB" id="48231at2"/>
<feature type="domain" description="DUF5698" evidence="8">
    <location>
        <begin position="23"/>
        <end position="79"/>
    </location>
</feature>